<evidence type="ECO:0000256" key="2">
    <source>
        <dbReference type="SAM" id="Phobius"/>
    </source>
</evidence>
<sequence length="67" mass="6627">MAPGPGLSPAHRAPPRPGRGGGEGPVRGVPAPPVNLGGVDPKTRNRIMAGVLVLMFVVVALAAALGK</sequence>
<evidence type="ECO:0000313" key="3">
    <source>
        <dbReference type="EMBL" id="GHE80954.1"/>
    </source>
</evidence>
<evidence type="ECO:0000313" key="4">
    <source>
        <dbReference type="Proteomes" id="UP000608024"/>
    </source>
</evidence>
<name>A0A919DSS6_9ACTN</name>
<keyword evidence="2" id="KW-0812">Transmembrane</keyword>
<dbReference type="Proteomes" id="UP000608024">
    <property type="component" value="Unassembled WGS sequence"/>
</dbReference>
<reference evidence="3" key="2">
    <citation type="submission" date="2020-09" db="EMBL/GenBank/DDBJ databases">
        <authorList>
            <person name="Sun Q."/>
            <person name="Ohkuma M."/>
        </authorList>
    </citation>
    <scope>NUCLEOTIDE SEQUENCE</scope>
    <source>
        <strain evidence="3">JCM 4784</strain>
    </source>
</reference>
<dbReference type="AlphaFoldDB" id="A0A919DSS6"/>
<feature type="transmembrane region" description="Helical" evidence="2">
    <location>
        <begin position="47"/>
        <end position="66"/>
    </location>
</feature>
<evidence type="ECO:0000256" key="1">
    <source>
        <dbReference type="SAM" id="MobiDB-lite"/>
    </source>
</evidence>
<keyword evidence="2" id="KW-0472">Membrane</keyword>
<keyword evidence="4" id="KW-1185">Reference proteome</keyword>
<keyword evidence="2" id="KW-1133">Transmembrane helix</keyword>
<organism evidence="3 4">
    <name type="scientific">Streptomyces longispororuber</name>
    <dbReference type="NCBI Taxonomy" id="68230"/>
    <lineage>
        <taxon>Bacteria</taxon>
        <taxon>Bacillati</taxon>
        <taxon>Actinomycetota</taxon>
        <taxon>Actinomycetes</taxon>
        <taxon>Kitasatosporales</taxon>
        <taxon>Streptomycetaceae</taxon>
        <taxon>Streptomyces</taxon>
    </lineage>
</organism>
<proteinExistence type="predicted"/>
<feature type="region of interest" description="Disordered" evidence="1">
    <location>
        <begin position="1"/>
        <end position="40"/>
    </location>
</feature>
<dbReference type="EMBL" id="BNBT01000115">
    <property type="protein sequence ID" value="GHE80954.1"/>
    <property type="molecule type" value="Genomic_DNA"/>
</dbReference>
<reference evidence="3" key="1">
    <citation type="journal article" date="2014" name="Int. J. Syst. Evol. Microbiol.">
        <title>Complete genome sequence of Corynebacterium casei LMG S-19264T (=DSM 44701T), isolated from a smear-ripened cheese.</title>
        <authorList>
            <consortium name="US DOE Joint Genome Institute (JGI-PGF)"/>
            <person name="Walter F."/>
            <person name="Albersmeier A."/>
            <person name="Kalinowski J."/>
            <person name="Ruckert C."/>
        </authorList>
    </citation>
    <scope>NUCLEOTIDE SEQUENCE</scope>
    <source>
        <strain evidence="3">JCM 4784</strain>
    </source>
</reference>
<accession>A0A919DSS6</accession>
<comment type="caution">
    <text evidence="3">The sequence shown here is derived from an EMBL/GenBank/DDBJ whole genome shotgun (WGS) entry which is preliminary data.</text>
</comment>
<protein>
    <submittedName>
        <fullName evidence="3">Uncharacterized protein</fullName>
    </submittedName>
</protein>
<gene>
    <name evidence="3" type="ORF">GCM10018785_56230</name>
</gene>